<dbReference type="SUPFAM" id="SSF81342">
    <property type="entry name" value="Transmembrane di-heme cytochromes"/>
    <property type="match status" value="1"/>
</dbReference>
<dbReference type="Pfam" id="PF01292">
    <property type="entry name" value="Ni_hydr_CYTB"/>
    <property type="match status" value="1"/>
</dbReference>
<feature type="transmembrane region" description="Helical" evidence="7">
    <location>
        <begin position="328"/>
        <end position="348"/>
    </location>
</feature>
<dbReference type="GO" id="GO:0020037">
    <property type="term" value="F:heme binding"/>
    <property type="evidence" value="ECO:0007669"/>
    <property type="project" value="TreeGrafter"/>
</dbReference>
<feature type="transmembrane region" description="Helical" evidence="7">
    <location>
        <begin position="273"/>
        <end position="295"/>
    </location>
</feature>
<evidence type="ECO:0000256" key="1">
    <source>
        <dbReference type="ARBA" id="ARBA00004651"/>
    </source>
</evidence>
<name>A0A7W8YBE3_9MICC</name>
<feature type="domain" description="Cytochrome b561 bacterial/Ni-hydrogenase" evidence="8">
    <location>
        <begin position="331"/>
        <end position="516"/>
    </location>
</feature>
<keyword evidence="3 7" id="KW-0812">Transmembrane</keyword>
<evidence type="ECO:0000313" key="10">
    <source>
        <dbReference type="Proteomes" id="UP000523863"/>
    </source>
</evidence>
<reference evidence="9 10" key="1">
    <citation type="submission" date="2020-08" db="EMBL/GenBank/DDBJ databases">
        <title>Sequencing the genomes of 1000 actinobacteria strains.</title>
        <authorList>
            <person name="Klenk H.-P."/>
        </authorList>
    </citation>
    <scope>NUCLEOTIDE SEQUENCE [LARGE SCALE GENOMIC DNA]</scope>
    <source>
        <strain evidence="9 10">DSM 23694</strain>
    </source>
</reference>
<evidence type="ECO:0000259" key="8">
    <source>
        <dbReference type="Pfam" id="PF01292"/>
    </source>
</evidence>
<feature type="transmembrane region" description="Helical" evidence="7">
    <location>
        <begin position="440"/>
        <end position="463"/>
    </location>
</feature>
<protein>
    <submittedName>
        <fullName evidence="9">Thiosulfate reductase cytochrome b subunit</fullName>
    </submittedName>
</protein>
<dbReference type="PANTHER" id="PTHR30485:SF1">
    <property type="entry name" value="CYTOCHROME YDHU-RELATED"/>
    <property type="match status" value="1"/>
</dbReference>
<feature type="region of interest" description="Disordered" evidence="6">
    <location>
        <begin position="1"/>
        <end position="33"/>
    </location>
</feature>
<organism evidence="9 10">
    <name type="scientific">Neomicrococcus lactis</name>
    <dbReference type="NCBI Taxonomy" id="732241"/>
    <lineage>
        <taxon>Bacteria</taxon>
        <taxon>Bacillati</taxon>
        <taxon>Actinomycetota</taxon>
        <taxon>Actinomycetes</taxon>
        <taxon>Micrococcales</taxon>
        <taxon>Micrococcaceae</taxon>
        <taxon>Neomicrococcus</taxon>
    </lineage>
</organism>
<feature type="transmembrane region" description="Helical" evidence="7">
    <location>
        <begin position="484"/>
        <end position="509"/>
    </location>
</feature>
<comment type="subcellular location">
    <subcellularLocation>
        <location evidence="1">Cell membrane</location>
        <topology evidence="1">Multi-pass membrane protein</topology>
    </subcellularLocation>
</comment>
<keyword evidence="5 7" id="KW-0472">Membrane</keyword>
<dbReference type="GO" id="GO:0022904">
    <property type="term" value="P:respiratory electron transport chain"/>
    <property type="evidence" value="ECO:0007669"/>
    <property type="project" value="InterPro"/>
</dbReference>
<feature type="region of interest" description="Disordered" evidence="6">
    <location>
        <begin position="211"/>
        <end position="258"/>
    </location>
</feature>
<feature type="compositionally biased region" description="Low complexity" evidence="6">
    <location>
        <begin position="141"/>
        <end position="164"/>
    </location>
</feature>
<proteinExistence type="predicted"/>
<feature type="compositionally biased region" description="Polar residues" evidence="6">
    <location>
        <begin position="225"/>
        <end position="238"/>
    </location>
</feature>
<keyword evidence="10" id="KW-1185">Reference proteome</keyword>
<dbReference type="Proteomes" id="UP000523863">
    <property type="component" value="Unassembled WGS sequence"/>
</dbReference>
<keyword evidence="2" id="KW-1003">Cell membrane</keyword>
<feature type="region of interest" description="Disordered" evidence="6">
    <location>
        <begin position="90"/>
        <end position="196"/>
    </location>
</feature>
<evidence type="ECO:0000256" key="6">
    <source>
        <dbReference type="SAM" id="MobiDB-lite"/>
    </source>
</evidence>
<accession>A0A7W8YBE3</accession>
<dbReference type="InterPro" id="IPR011577">
    <property type="entry name" value="Cyt_b561_bac/Ni-Hgenase"/>
</dbReference>
<dbReference type="GO" id="GO:0005886">
    <property type="term" value="C:plasma membrane"/>
    <property type="evidence" value="ECO:0007669"/>
    <property type="project" value="UniProtKB-SubCell"/>
</dbReference>
<feature type="compositionally biased region" description="Low complexity" evidence="6">
    <location>
        <begin position="239"/>
        <end position="258"/>
    </location>
</feature>
<evidence type="ECO:0000256" key="5">
    <source>
        <dbReference type="ARBA" id="ARBA00023136"/>
    </source>
</evidence>
<evidence type="ECO:0000256" key="4">
    <source>
        <dbReference type="ARBA" id="ARBA00022989"/>
    </source>
</evidence>
<dbReference type="InterPro" id="IPR016174">
    <property type="entry name" value="Di-haem_cyt_TM"/>
</dbReference>
<evidence type="ECO:0000313" key="9">
    <source>
        <dbReference type="EMBL" id="MBB5598135.1"/>
    </source>
</evidence>
<feature type="transmembrane region" description="Helical" evidence="7">
    <location>
        <begin position="529"/>
        <end position="551"/>
    </location>
</feature>
<dbReference type="EMBL" id="JACHBL010000001">
    <property type="protein sequence ID" value="MBB5598135.1"/>
    <property type="molecule type" value="Genomic_DNA"/>
</dbReference>
<dbReference type="Gene3D" id="1.20.950.20">
    <property type="entry name" value="Transmembrane di-heme cytochromes, Chain C"/>
    <property type="match status" value="1"/>
</dbReference>
<dbReference type="InterPro" id="IPR051542">
    <property type="entry name" value="Hydrogenase_cytochrome"/>
</dbReference>
<feature type="transmembrane region" description="Helical" evidence="7">
    <location>
        <begin position="369"/>
        <end position="396"/>
    </location>
</feature>
<evidence type="ECO:0000256" key="2">
    <source>
        <dbReference type="ARBA" id="ARBA00022475"/>
    </source>
</evidence>
<dbReference type="PANTHER" id="PTHR30485">
    <property type="entry name" value="NI/FE-HYDROGENASE 1 B-TYPE CYTOCHROME SUBUNIT"/>
    <property type="match status" value="1"/>
</dbReference>
<keyword evidence="4 7" id="KW-1133">Transmembrane helix</keyword>
<dbReference type="AlphaFoldDB" id="A0A7W8YBE3"/>
<dbReference type="GO" id="GO:0009055">
    <property type="term" value="F:electron transfer activity"/>
    <property type="evidence" value="ECO:0007669"/>
    <property type="project" value="InterPro"/>
</dbReference>
<sequence length="569" mass="60315">MSTPNIRRGLPRTPGGEPWPVVTGSVSPLADVPLQESPSEYDAAAPLPNTTLRQGLPRVAEGEAWPPLDGSALQTRESTAEVPIAPVATEAAARNTSAPAGAVSAESPATSAATVPSGAAVSTALRRGLPRVKNGEPWPPAVAANASAATPATAATTAPVTNQASSEPKSEPAVMTSAVAEPEASKPEAAVPEAPKPTAVKPEFIAEQPAAKVAEPAPQLAKPISATQAASSSSNVSRPPQQTAKPGAKPAATKPAAKSAEPKRYGAYTLRQWIGTIATVIIGLEILALVVVLAARGLLQLDAVQDFVRTYPGHSELPEGAPVGVPAWLGWQHFFNMFLMVLIIRSGLQVRRETKPAAFWSPKGSSKKVSLTIWFHQALDLLWLVNGLIFVVLLFATGQWMKIVPTSWDVFPNALSAGLQYASLDWPTENGWVNYNGLQLLAYFITVFIAAPLSVLTGFRMSTVWPEKNKTLNRLFPAELARKLHFPVMIYFVAFIVVHVALVFATGALRNLNHMFAAQGSADPSVFAGNWLGFWIFVASLVVIAGAWFAARPMVLAPIARLFGKVSSR</sequence>
<evidence type="ECO:0000256" key="7">
    <source>
        <dbReference type="SAM" id="Phobius"/>
    </source>
</evidence>
<gene>
    <name evidence="9" type="ORF">BKA12_001215</name>
</gene>
<comment type="caution">
    <text evidence="9">The sequence shown here is derived from an EMBL/GenBank/DDBJ whole genome shotgun (WGS) entry which is preliminary data.</text>
</comment>
<feature type="compositionally biased region" description="Low complexity" evidence="6">
    <location>
        <begin position="178"/>
        <end position="196"/>
    </location>
</feature>
<dbReference type="RefSeq" id="WP_183641504.1">
    <property type="nucleotide sequence ID" value="NZ_JACHBL010000001.1"/>
</dbReference>
<evidence type="ECO:0000256" key="3">
    <source>
        <dbReference type="ARBA" id="ARBA00022692"/>
    </source>
</evidence>